<dbReference type="InterPro" id="IPR007899">
    <property type="entry name" value="CHAD_dom"/>
</dbReference>
<organism evidence="3 4">
    <name type="scientific">Saltatorellus ferox</name>
    <dbReference type="NCBI Taxonomy" id="2528018"/>
    <lineage>
        <taxon>Bacteria</taxon>
        <taxon>Pseudomonadati</taxon>
        <taxon>Planctomycetota</taxon>
        <taxon>Planctomycetia</taxon>
        <taxon>Planctomycetia incertae sedis</taxon>
        <taxon>Saltatorellus</taxon>
    </lineage>
</organism>
<dbReference type="GO" id="GO:0050355">
    <property type="term" value="F:inorganic triphosphate phosphatase activity"/>
    <property type="evidence" value="ECO:0007669"/>
    <property type="project" value="InterPro"/>
</dbReference>
<accession>A0A518ESJ5</accession>
<dbReference type="PANTHER" id="PTHR39569">
    <property type="entry name" value="INORGANIC TRIPHOSPHATASE"/>
    <property type="match status" value="1"/>
</dbReference>
<dbReference type="SMART" id="SM01118">
    <property type="entry name" value="CYTH"/>
    <property type="match status" value="1"/>
</dbReference>
<dbReference type="InterPro" id="IPR038186">
    <property type="entry name" value="CHAD_dom_sf"/>
</dbReference>
<dbReference type="GO" id="GO:0046872">
    <property type="term" value="F:metal ion binding"/>
    <property type="evidence" value="ECO:0007669"/>
    <property type="project" value="TreeGrafter"/>
</dbReference>
<evidence type="ECO:0000259" key="1">
    <source>
        <dbReference type="PROSITE" id="PS51707"/>
    </source>
</evidence>
<dbReference type="OrthoDB" id="9777271at2"/>
<dbReference type="InterPro" id="IPR039013">
    <property type="entry name" value="YgiF"/>
</dbReference>
<reference evidence="3 4" key="1">
    <citation type="submission" date="2019-02" db="EMBL/GenBank/DDBJ databases">
        <title>Deep-cultivation of Planctomycetes and their phenomic and genomic characterization uncovers novel biology.</title>
        <authorList>
            <person name="Wiegand S."/>
            <person name="Jogler M."/>
            <person name="Boedeker C."/>
            <person name="Pinto D."/>
            <person name="Vollmers J."/>
            <person name="Rivas-Marin E."/>
            <person name="Kohn T."/>
            <person name="Peeters S.H."/>
            <person name="Heuer A."/>
            <person name="Rast P."/>
            <person name="Oberbeckmann S."/>
            <person name="Bunk B."/>
            <person name="Jeske O."/>
            <person name="Meyerdierks A."/>
            <person name="Storesund J.E."/>
            <person name="Kallscheuer N."/>
            <person name="Luecker S."/>
            <person name="Lage O.M."/>
            <person name="Pohl T."/>
            <person name="Merkel B.J."/>
            <person name="Hornburger P."/>
            <person name="Mueller R.-W."/>
            <person name="Bruemmer F."/>
            <person name="Labrenz M."/>
            <person name="Spormann A.M."/>
            <person name="Op den Camp H."/>
            <person name="Overmann J."/>
            <person name="Amann R."/>
            <person name="Jetten M.S.M."/>
            <person name="Mascher T."/>
            <person name="Medema M.H."/>
            <person name="Devos D.P."/>
            <person name="Kaster A.-K."/>
            <person name="Ovreas L."/>
            <person name="Rohde M."/>
            <person name="Galperin M.Y."/>
            <person name="Jogler C."/>
        </authorList>
    </citation>
    <scope>NUCLEOTIDE SEQUENCE [LARGE SCALE GENOMIC DNA]</scope>
    <source>
        <strain evidence="3 4">Poly30</strain>
    </source>
</reference>
<dbReference type="Pfam" id="PF01928">
    <property type="entry name" value="CYTH"/>
    <property type="match status" value="1"/>
</dbReference>
<dbReference type="PROSITE" id="PS51708">
    <property type="entry name" value="CHAD"/>
    <property type="match status" value="1"/>
</dbReference>
<keyword evidence="4" id="KW-1185">Reference proteome</keyword>
<evidence type="ECO:0000313" key="4">
    <source>
        <dbReference type="Proteomes" id="UP000320390"/>
    </source>
</evidence>
<dbReference type="Gene3D" id="2.40.320.10">
    <property type="entry name" value="Hypothetical Protein Pfu-838710-001"/>
    <property type="match status" value="1"/>
</dbReference>
<dbReference type="SUPFAM" id="SSF55154">
    <property type="entry name" value="CYTH-like phosphatases"/>
    <property type="match status" value="1"/>
</dbReference>
<dbReference type="SMART" id="SM00880">
    <property type="entry name" value="CHAD"/>
    <property type="match status" value="1"/>
</dbReference>
<dbReference type="InterPro" id="IPR023577">
    <property type="entry name" value="CYTH_domain"/>
</dbReference>
<feature type="domain" description="CHAD" evidence="2">
    <location>
        <begin position="220"/>
        <end position="486"/>
    </location>
</feature>
<evidence type="ECO:0000313" key="3">
    <source>
        <dbReference type="EMBL" id="QDV07064.1"/>
    </source>
</evidence>
<dbReference type="InterPro" id="IPR033469">
    <property type="entry name" value="CYTH-like_dom_sf"/>
</dbReference>
<dbReference type="Gene3D" id="1.40.20.10">
    <property type="entry name" value="CHAD domain"/>
    <property type="match status" value="1"/>
</dbReference>
<dbReference type="Pfam" id="PF05235">
    <property type="entry name" value="CHAD"/>
    <property type="match status" value="1"/>
</dbReference>
<dbReference type="Proteomes" id="UP000320390">
    <property type="component" value="Chromosome"/>
</dbReference>
<dbReference type="PROSITE" id="PS51707">
    <property type="entry name" value="CYTH"/>
    <property type="match status" value="1"/>
</dbReference>
<dbReference type="EMBL" id="CP036434">
    <property type="protein sequence ID" value="QDV07064.1"/>
    <property type="molecule type" value="Genomic_DNA"/>
</dbReference>
<sequence length="486" mass="53390">MGAPEAEIELKFRIAPEQRSALEAALDAESAERLLLRARYYDTAEGHLSAARIALRLRQEGERWVQTVKRPGKDPMHRLEDNADVSVSPGAAPTLDLARHGKSGAGEALERALDGAQPELRYETDILRTRCTLPIGASCVEVALDVGEIRAGALKESVSELEFELLSGPVDGLLELAEEWAARFGLVLDVTSKAERGERLAAGGSPSPATYFERAQLPKKLSVAQARALLLGATLAHALPNAAAISSGRYSPEHVHQLRVALRRIRTVAKAFGPEDRERDATLRALFQTLGRARDEDVLVRTPTPAFEAAVAAGLAPPGHPVARMRDDLAQDDLARAMREIGTTRLWLQLLRLAQSRVGPHDERWSRASARVLKKWRRRARKHAAKWTELDAESRHRLRKRVKRLRYLMEFCAPTGSAREHKRELSKLHSLQAALGEGNDIVAAQAWLAARPALTGTETFAAGWLAREASSLEGRCARAAAAWLHP</sequence>
<dbReference type="RefSeq" id="WP_145197800.1">
    <property type="nucleotide sequence ID" value="NZ_CP036434.1"/>
</dbReference>
<proteinExistence type="predicted"/>
<dbReference type="AlphaFoldDB" id="A0A518ESJ5"/>
<evidence type="ECO:0000259" key="2">
    <source>
        <dbReference type="PROSITE" id="PS51708"/>
    </source>
</evidence>
<protein>
    <submittedName>
        <fullName evidence="3">CHAD domain protein</fullName>
    </submittedName>
</protein>
<feature type="domain" description="CYTH" evidence="1">
    <location>
        <begin position="5"/>
        <end position="204"/>
    </location>
</feature>
<name>A0A518ESJ5_9BACT</name>
<gene>
    <name evidence="3" type="ORF">Poly30_25830</name>
</gene>
<dbReference type="CDD" id="cd07756">
    <property type="entry name" value="CYTH-like_Pase_CHAD"/>
    <property type="match status" value="1"/>
</dbReference>
<dbReference type="PANTHER" id="PTHR39569:SF1">
    <property type="entry name" value="INORGANIC TRIPHOSPHATASE"/>
    <property type="match status" value="1"/>
</dbReference>